<dbReference type="AlphaFoldDB" id="A0A914CL81"/>
<dbReference type="Proteomes" id="UP000887540">
    <property type="component" value="Unplaced"/>
</dbReference>
<evidence type="ECO:0000256" key="1">
    <source>
        <dbReference type="SAM" id="MobiDB-lite"/>
    </source>
</evidence>
<protein>
    <submittedName>
        <fullName evidence="3">Uncharacterized protein</fullName>
    </submittedName>
</protein>
<keyword evidence="2" id="KW-1185">Reference proteome</keyword>
<proteinExistence type="predicted"/>
<evidence type="ECO:0000313" key="3">
    <source>
        <dbReference type="WBParaSite" id="ACRNAN_scaffold1203.g18010.t1"/>
    </source>
</evidence>
<dbReference type="WBParaSite" id="ACRNAN_scaffold1203.g18010.t1">
    <property type="protein sequence ID" value="ACRNAN_scaffold1203.g18010.t1"/>
    <property type="gene ID" value="ACRNAN_scaffold1203.g18010"/>
</dbReference>
<feature type="compositionally biased region" description="Low complexity" evidence="1">
    <location>
        <begin position="10"/>
        <end position="22"/>
    </location>
</feature>
<accession>A0A914CL81</accession>
<reference evidence="3" key="1">
    <citation type="submission" date="2022-11" db="UniProtKB">
        <authorList>
            <consortium name="WormBaseParasite"/>
        </authorList>
    </citation>
    <scope>IDENTIFICATION</scope>
</reference>
<feature type="region of interest" description="Disordered" evidence="1">
    <location>
        <begin position="1"/>
        <end position="29"/>
    </location>
</feature>
<organism evidence="2 3">
    <name type="scientific">Acrobeloides nanus</name>
    <dbReference type="NCBI Taxonomy" id="290746"/>
    <lineage>
        <taxon>Eukaryota</taxon>
        <taxon>Metazoa</taxon>
        <taxon>Ecdysozoa</taxon>
        <taxon>Nematoda</taxon>
        <taxon>Chromadorea</taxon>
        <taxon>Rhabditida</taxon>
        <taxon>Tylenchina</taxon>
        <taxon>Cephalobomorpha</taxon>
        <taxon>Cephaloboidea</taxon>
        <taxon>Cephalobidae</taxon>
        <taxon>Acrobeloides</taxon>
    </lineage>
</organism>
<evidence type="ECO:0000313" key="2">
    <source>
        <dbReference type="Proteomes" id="UP000887540"/>
    </source>
</evidence>
<name>A0A914CL81_9BILA</name>
<sequence>MDAKTSQPDAKTPAKGAATTGTELVPAGDVPGAVEGVFGSVPIRQGTTSVGQITTNGVPIPDPPKNGLQLIIDELTFGIYDVEIRIGKIELKVTNLRLTVSLELKELLEGLGSVLGQTLGGLGGK</sequence>